<dbReference type="InterPro" id="IPR052572">
    <property type="entry name" value="UPF0153_domain"/>
</dbReference>
<reference evidence="1 2" key="1">
    <citation type="submission" date="2019-12" db="EMBL/GenBank/DDBJ databases">
        <authorList>
            <person name="Huq M.A."/>
        </authorList>
    </citation>
    <scope>NUCLEOTIDE SEQUENCE [LARGE SCALE GENOMIC DNA]</scope>
    <source>
        <strain evidence="1 2">MAH-25</strain>
    </source>
</reference>
<comment type="caution">
    <text evidence="1">The sequence shown here is derived from an EMBL/GenBank/DDBJ whole genome shotgun (WGS) entry which is preliminary data.</text>
</comment>
<gene>
    <name evidence="1" type="ORF">GON04_00550</name>
</gene>
<dbReference type="PANTHER" id="PTHR36931:SF1">
    <property type="entry name" value="UPF0153 PROTEIN YEIW"/>
    <property type="match status" value="1"/>
</dbReference>
<organism evidence="1 2">
    <name type="scientific">Ramlibacter pinisoli</name>
    <dbReference type="NCBI Taxonomy" id="2682844"/>
    <lineage>
        <taxon>Bacteria</taxon>
        <taxon>Pseudomonadati</taxon>
        <taxon>Pseudomonadota</taxon>
        <taxon>Betaproteobacteria</taxon>
        <taxon>Burkholderiales</taxon>
        <taxon>Comamonadaceae</taxon>
        <taxon>Ramlibacter</taxon>
    </lineage>
</organism>
<proteinExistence type="predicted"/>
<dbReference type="Proteomes" id="UP000469385">
    <property type="component" value="Unassembled WGS sequence"/>
</dbReference>
<evidence type="ECO:0000313" key="1">
    <source>
        <dbReference type="EMBL" id="MVQ27919.1"/>
    </source>
</evidence>
<name>A0A6N8IM66_9BURK</name>
<protein>
    <submittedName>
        <fullName evidence="1">Proteinase inhibitor</fullName>
    </submittedName>
</protein>
<evidence type="ECO:0000313" key="2">
    <source>
        <dbReference type="Proteomes" id="UP000469385"/>
    </source>
</evidence>
<dbReference type="EMBL" id="WSEL01000002">
    <property type="protein sequence ID" value="MVQ27919.1"/>
    <property type="molecule type" value="Genomic_DNA"/>
</dbReference>
<dbReference type="PANTHER" id="PTHR36931">
    <property type="entry name" value="UPF0153 PROTEIN YEIW"/>
    <property type="match status" value="1"/>
</dbReference>
<sequence>MPGGKPAGVRCIQLDEANRCRLFGRPERPAVCASLQPQREMCGDSAAQALAYLARLERLTAAG</sequence>
<keyword evidence="2" id="KW-1185">Reference proteome</keyword>
<dbReference type="AlphaFoldDB" id="A0A6N8IM66"/>
<accession>A0A6N8IM66</accession>